<organism evidence="2 3">
    <name type="scientific">Sphaerospermopsis aphanizomenoides LEGE 00250</name>
    <dbReference type="NCBI Taxonomy" id="2777972"/>
    <lineage>
        <taxon>Bacteria</taxon>
        <taxon>Bacillati</taxon>
        <taxon>Cyanobacteriota</taxon>
        <taxon>Cyanophyceae</taxon>
        <taxon>Nostocales</taxon>
        <taxon>Aphanizomenonaceae</taxon>
        <taxon>Sphaerospermopsis</taxon>
        <taxon>Sphaerospermopsis aphanizomenoides</taxon>
    </lineage>
</organism>
<evidence type="ECO:0000313" key="2">
    <source>
        <dbReference type="EMBL" id="MBE9237577.1"/>
    </source>
</evidence>
<dbReference type="RefSeq" id="WP_193943386.1">
    <property type="nucleotide sequence ID" value="NZ_JADEWB010000104.1"/>
</dbReference>
<gene>
    <name evidence="2" type="ORF">IQ227_16480</name>
</gene>
<evidence type="ECO:0000259" key="1">
    <source>
        <dbReference type="Pfam" id="PF04755"/>
    </source>
</evidence>
<sequence>MIVVDTEKCTAAKTELRQILAACSGNTKDQNVIAAIENLQSFNPTKAPAQSGSLMDSEWLLISAPNFPQGELLANGKYAYTLGRLAFNMFQPTKLKLVIDRVLQPVFPVGNGGQRTHDIVVEFTTIDESVPQLSGIVINQGICQSVSDTLLQVQFTGGILKPQSTTNLEDWKAVFSEQGKPEKRSWQDILMSGFLKLMFGLVPPQTMNPETGEVSFMMNRSPKGRLEILYLDEELRITRGEKGTVLVCERLGSNN</sequence>
<proteinExistence type="predicted"/>
<feature type="domain" description="Plastid lipid-associated protein/fibrillin conserved" evidence="1">
    <location>
        <begin position="28"/>
        <end position="247"/>
    </location>
</feature>
<dbReference type="EMBL" id="JADEWB010000104">
    <property type="protein sequence ID" value="MBE9237577.1"/>
    <property type="molecule type" value="Genomic_DNA"/>
</dbReference>
<reference evidence="2 3" key="1">
    <citation type="submission" date="2020-10" db="EMBL/GenBank/DDBJ databases">
        <authorList>
            <person name="Castelo-Branco R."/>
            <person name="Eusebio N."/>
            <person name="Adriana R."/>
            <person name="Vieira A."/>
            <person name="Brugerolle De Fraissinette N."/>
            <person name="Rezende De Castro R."/>
            <person name="Schneider M.P."/>
            <person name="Vasconcelos V."/>
            <person name="Leao P.N."/>
        </authorList>
    </citation>
    <scope>NUCLEOTIDE SEQUENCE [LARGE SCALE GENOMIC DNA]</scope>
    <source>
        <strain evidence="2 3">LEGE 00250</strain>
    </source>
</reference>
<dbReference type="InterPro" id="IPR006843">
    <property type="entry name" value="PAP/fibrillin_dom"/>
</dbReference>
<dbReference type="InterPro" id="IPR039633">
    <property type="entry name" value="PAP"/>
</dbReference>
<name>A0ABR9VGF3_9CYAN</name>
<dbReference type="Pfam" id="PF04755">
    <property type="entry name" value="PAP_fibrillin"/>
    <property type="match status" value="1"/>
</dbReference>
<accession>A0ABR9VGF3</accession>
<evidence type="ECO:0000313" key="3">
    <source>
        <dbReference type="Proteomes" id="UP000606776"/>
    </source>
</evidence>
<dbReference type="Proteomes" id="UP000606776">
    <property type="component" value="Unassembled WGS sequence"/>
</dbReference>
<protein>
    <submittedName>
        <fullName evidence="2">Fimbrial protein</fullName>
    </submittedName>
</protein>
<keyword evidence="3" id="KW-1185">Reference proteome</keyword>
<dbReference type="PANTHER" id="PTHR31906">
    <property type="entry name" value="PLASTID-LIPID-ASSOCIATED PROTEIN 4, CHLOROPLASTIC-RELATED"/>
    <property type="match status" value="1"/>
</dbReference>
<comment type="caution">
    <text evidence="2">The sequence shown here is derived from an EMBL/GenBank/DDBJ whole genome shotgun (WGS) entry which is preliminary data.</text>
</comment>